<name>A0ACC0F8L3_9ERIC</name>
<gene>
    <name evidence="1" type="ORF">LOK49_LG15G01595</name>
</gene>
<sequence>MAWLRIATINHVHREGNRRADALANEAFTRNTFLFSVFICFLTIFLGLDVVDDDAKA</sequence>
<organism evidence="1 2">
    <name type="scientific">Camellia lanceoleosa</name>
    <dbReference type="NCBI Taxonomy" id="1840588"/>
    <lineage>
        <taxon>Eukaryota</taxon>
        <taxon>Viridiplantae</taxon>
        <taxon>Streptophyta</taxon>
        <taxon>Embryophyta</taxon>
        <taxon>Tracheophyta</taxon>
        <taxon>Spermatophyta</taxon>
        <taxon>Magnoliopsida</taxon>
        <taxon>eudicotyledons</taxon>
        <taxon>Gunneridae</taxon>
        <taxon>Pentapetalae</taxon>
        <taxon>asterids</taxon>
        <taxon>Ericales</taxon>
        <taxon>Theaceae</taxon>
        <taxon>Camellia</taxon>
    </lineage>
</organism>
<keyword evidence="2" id="KW-1185">Reference proteome</keyword>
<evidence type="ECO:0000313" key="1">
    <source>
        <dbReference type="EMBL" id="KAI7984619.1"/>
    </source>
</evidence>
<protein>
    <submittedName>
        <fullName evidence="1">Uncharacterized protein</fullName>
    </submittedName>
</protein>
<reference evidence="1 2" key="1">
    <citation type="journal article" date="2022" name="Plant J.">
        <title>Chromosome-level genome of Camellia lanceoleosa provides a valuable resource for understanding genome evolution and self-incompatibility.</title>
        <authorList>
            <person name="Gong W."/>
            <person name="Xiao S."/>
            <person name="Wang L."/>
            <person name="Liao Z."/>
            <person name="Chang Y."/>
            <person name="Mo W."/>
            <person name="Hu G."/>
            <person name="Li W."/>
            <person name="Zhao G."/>
            <person name="Zhu H."/>
            <person name="Hu X."/>
            <person name="Ji K."/>
            <person name="Xiang X."/>
            <person name="Song Q."/>
            <person name="Yuan D."/>
            <person name="Jin S."/>
            <person name="Zhang L."/>
        </authorList>
    </citation>
    <scope>NUCLEOTIDE SEQUENCE [LARGE SCALE GENOMIC DNA]</scope>
    <source>
        <strain evidence="1">SQ_2022a</strain>
    </source>
</reference>
<accession>A0ACC0F8L3</accession>
<dbReference type="Proteomes" id="UP001060215">
    <property type="component" value="Chromosome 11"/>
</dbReference>
<dbReference type="EMBL" id="CM045768">
    <property type="protein sequence ID" value="KAI7984619.1"/>
    <property type="molecule type" value="Genomic_DNA"/>
</dbReference>
<comment type="caution">
    <text evidence="1">The sequence shown here is derived from an EMBL/GenBank/DDBJ whole genome shotgun (WGS) entry which is preliminary data.</text>
</comment>
<evidence type="ECO:0000313" key="2">
    <source>
        <dbReference type="Proteomes" id="UP001060215"/>
    </source>
</evidence>
<proteinExistence type="predicted"/>